<reference evidence="1" key="2">
    <citation type="submission" date="2016-06" db="EMBL/GenBank/DDBJ databases">
        <title>The genome of a short-lived fish provides insights into sex chromosome evolution and the genetic control of aging.</title>
        <authorList>
            <person name="Reichwald K."/>
            <person name="Felder M."/>
            <person name="Petzold A."/>
            <person name="Koch P."/>
            <person name="Groth M."/>
            <person name="Platzer M."/>
        </authorList>
    </citation>
    <scope>NUCLEOTIDE SEQUENCE</scope>
    <source>
        <tissue evidence="1">Brain</tissue>
    </source>
</reference>
<dbReference type="Gene3D" id="3.90.1750.10">
    <property type="entry name" value="Hect, E3 ligase catalytic domains"/>
    <property type="match status" value="1"/>
</dbReference>
<proteinExistence type="predicted"/>
<dbReference type="AlphaFoldDB" id="A0A1A7XIP7"/>
<evidence type="ECO:0008006" key="2">
    <source>
        <dbReference type="Google" id="ProtNLM"/>
    </source>
</evidence>
<dbReference type="SUPFAM" id="SSF56204">
    <property type="entry name" value="Hect, E3 ligase catalytic domain"/>
    <property type="match status" value="1"/>
</dbReference>
<organism evidence="1">
    <name type="scientific">Iconisemion striatum</name>
    <dbReference type="NCBI Taxonomy" id="60296"/>
    <lineage>
        <taxon>Eukaryota</taxon>
        <taxon>Metazoa</taxon>
        <taxon>Chordata</taxon>
        <taxon>Craniata</taxon>
        <taxon>Vertebrata</taxon>
        <taxon>Euteleostomi</taxon>
        <taxon>Actinopterygii</taxon>
        <taxon>Neopterygii</taxon>
        <taxon>Teleostei</taxon>
        <taxon>Neoteleostei</taxon>
        <taxon>Acanthomorphata</taxon>
        <taxon>Ovalentaria</taxon>
        <taxon>Atherinomorphae</taxon>
        <taxon>Cyprinodontiformes</taxon>
        <taxon>Nothobranchiidae</taxon>
        <taxon>Iconisemion</taxon>
    </lineage>
</organism>
<reference evidence="1" key="1">
    <citation type="submission" date="2016-05" db="EMBL/GenBank/DDBJ databases">
        <authorList>
            <person name="Lavstsen T."/>
            <person name="Jespersen J.S."/>
        </authorList>
    </citation>
    <scope>NUCLEOTIDE SEQUENCE</scope>
    <source>
        <tissue evidence="1">Brain</tissue>
    </source>
</reference>
<accession>A0A1A7XIP7</accession>
<name>A0A1A7XIP7_9TELE</name>
<dbReference type="InterPro" id="IPR035983">
    <property type="entry name" value="Hect_E3_ubiquitin_ligase"/>
</dbReference>
<dbReference type="EMBL" id="HADW01016537">
    <property type="protein sequence ID" value="SBP17937.1"/>
    <property type="molecule type" value="Transcribed_RNA"/>
</dbReference>
<sequence length="646" mass="72535">MVERPTVQSEMARSFPGFFNRNPKKRGAVFIPKRKLKTAKLWKPFEVCFFLIGSATELTPTLSSELEHFQAGLGKRTLSIESDLSHEELSTLLRETYKKMTELQDRWLIYKAAGGNGRRKLFPVSLESEGYTGAILKTASNGGKNVLFIMPLQDDLDMTPLPADAPEFAQMPKASCKQCNDIMPLQMLVLHVKNCGYSSSSNSEEEDVVLLEGNSTTSGQMASNQQVLEQENEVQCPVCAAMFPAMAIEIHASQCSERMERGSFVEPEAEDTDLDHIASEEDVIRWVKAQIDTSRTFEICVSREAIVERGLRLWKRQKNGGPLNPLKVSFLGEAGVDTGALRVEFLSTMVAGIENRLFEGDGEKGKVPKYSLNDLDNEMFRVAGEIFSVSIAQGGPAPQFMQEWCYKYLVTGKLQTDGFFDTELSPLLKEIEDATDLSPYIQQILDCGYTGPIDIEQKDGILRAVALHATTKRTPMLQQLREGLEVYNMAQVMKDKPDECRSLFVIGNDGKVDSQYIMSHLAPEMSPHGSSKRLKETRILDFFQDFLYELEDSQPQAEVLTVSTVMQWMTGQSHKHLLESERQTFKIKLRFDHNCLDHSPGHTVCFPIVSACTNTVTLPTVHLQDYESFKTNMKTAVKYGASFDRV</sequence>
<protein>
    <recommendedName>
        <fullName evidence="2">HECT domain-containing protein</fullName>
    </recommendedName>
</protein>
<dbReference type="GO" id="GO:0004842">
    <property type="term" value="F:ubiquitin-protein transferase activity"/>
    <property type="evidence" value="ECO:0007669"/>
    <property type="project" value="InterPro"/>
</dbReference>
<gene>
    <name evidence="1" type="primary">Nfu_g_1_003415</name>
</gene>
<evidence type="ECO:0000313" key="1">
    <source>
        <dbReference type="EMBL" id="SBP17937.1"/>
    </source>
</evidence>